<evidence type="ECO:0000256" key="1">
    <source>
        <dbReference type="SAM" id="Phobius"/>
    </source>
</evidence>
<keyword evidence="1" id="KW-0812">Transmembrane</keyword>
<evidence type="ECO:0000313" key="2">
    <source>
        <dbReference type="EMBL" id="RQX16183.1"/>
    </source>
</evidence>
<organism evidence="2 3">
    <name type="scientific">Micromonospora ureilytica</name>
    <dbReference type="NCBI Taxonomy" id="709868"/>
    <lineage>
        <taxon>Bacteria</taxon>
        <taxon>Bacillati</taxon>
        <taxon>Actinomycetota</taxon>
        <taxon>Actinomycetes</taxon>
        <taxon>Micromonosporales</taxon>
        <taxon>Micromonosporaceae</taxon>
        <taxon>Micromonospora</taxon>
    </lineage>
</organism>
<proteinExistence type="predicted"/>
<name>A0A3N9Y855_9ACTN</name>
<dbReference type="Proteomes" id="UP000278981">
    <property type="component" value="Unassembled WGS sequence"/>
</dbReference>
<comment type="caution">
    <text evidence="2">The sequence shown here is derived from an EMBL/GenBank/DDBJ whole genome shotgun (WGS) entry which is preliminary data.</text>
</comment>
<keyword evidence="1" id="KW-0472">Membrane</keyword>
<dbReference type="AlphaFoldDB" id="A0A3N9Y855"/>
<dbReference type="EMBL" id="QDGB01000261">
    <property type="protein sequence ID" value="RQX16183.1"/>
    <property type="molecule type" value="Genomic_DNA"/>
</dbReference>
<accession>A0A3N9Y855</accession>
<feature type="transmembrane region" description="Helical" evidence="1">
    <location>
        <begin position="7"/>
        <end position="26"/>
    </location>
</feature>
<gene>
    <name evidence="2" type="ORF">DDE19_16395</name>
</gene>
<sequence>MARRYVSTLIAFMVTLVVTLIGEFVLKLTDEGTYFVFVCGAMATVVVALLQIEIDKKVDSSLAALRSEMVWKSALYEHLEKVDDVDLRKDIYELVEQIGKGKIPPHITATRSRSLLSKVSRSMKTSYYAPDVNRMREWRSHSRQRTYFEGNISAVSRGVRIERTFLIRRADAMPQGKWDDEIEAILKEQIECGIEVRVLWLEDLEIRGPRFDVEQEFAIFDDREVMIVSPRYGNSLYRLPSERVAEYKEVFGEQLKYTVAASSII</sequence>
<keyword evidence="1" id="KW-1133">Transmembrane helix</keyword>
<evidence type="ECO:0000313" key="3">
    <source>
        <dbReference type="Proteomes" id="UP000278981"/>
    </source>
</evidence>
<protein>
    <submittedName>
        <fullName evidence="2">Uncharacterized protein</fullName>
    </submittedName>
</protein>
<reference evidence="2 3" key="1">
    <citation type="submission" date="2018-04" db="EMBL/GenBank/DDBJ databases">
        <title>Micromonosporas from Atacama Desert.</title>
        <authorList>
            <person name="Carro L."/>
            <person name="Klenk H.-P."/>
            <person name="Goodfellow M."/>
        </authorList>
    </citation>
    <scope>NUCLEOTIDE SEQUENCE [LARGE SCALE GENOMIC DNA]</scope>
    <source>
        <strain evidence="2 3">LB19</strain>
    </source>
</reference>
<feature type="transmembrane region" description="Helical" evidence="1">
    <location>
        <begin position="32"/>
        <end position="52"/>
    </location>
</feature>